<organism evidence="1 2">
    <name type="scientific">Ascobolus immersus RN42</name>
    <dbReference type="NCBI Taxonomy" id="1160509"/>
    <lineage>
        <taxon>Eukaryota</taxon>
        <taxon>Fungi</taxon>
        <taxon>Dikarya</taxon>
        <taxon>Ascomycota</taxon>
        <taxon>Pezizomycotina</taxon>
        <taxon>Pezizomycetes</taxon>
        <taxon>Pezizales</taxon>
        <taxon>Ascobolaceae</taxon>
        <taxon>Ascobolus</taxon>
    </lineage>
</organism>
<gene>
    <name evidence="1" type="ORF">BJ508DRAFT_310911</name>
</gene>
<protein>
    <submittedName>
        <fullName evidence="1">Uncharacterized protein</fullName>
    </submittedName>
</protein>
<evidence type="ECO:0000313" key="2">
    <source>
        <dbReference type="Proteomes" id="UP000275078"/>
    </source>
</evidence>
<dbReference type="EMBL" id="ML119741">
    <property type="protein sequence ID" value="RPA76601.1"/>
    <property type="molecule type" value="Genomic_DNA"/>
</dbReference>
<accession>A0A3N4HXA3</accession>
<dbReference type="AlphaFoldDB" id="A0A3N4HXA3"/>
<sequence>MRIRYPDTSSGNLTVARGYGNLTSITTTTFEMQFICFTSREPRCSERYAKSAHLELETTSSLSDTRGNSASEVLQNCQHLGFRILIYLQTRLGSCLIDIGSMRDGYFKQVEDPRPYMRTGRISAVGMDISDRFQAALGNSTDLGLLRAKQVLKSRETPCKEAAIDMTTVELDLWLLEQRHYSWLCLLREEP</sequence>
<keyword evidence="2" id="KW-1185">Reference proteome</keyword>
<reference evidence="1 2" key="1">
    <citation type="journal article" date="2018" name="Nat. Ecol. Evol.">
        <title>Pezizomycetes genomes reveal the molecular basis of ectomycorrhizal truffle lifestyle.</title>
        <authorList>
            <person name="Murat C."/>
            <person name="Payen T."/>
            <person name="Noel B."/>
            <person name="Kuo A."/>
            <person name="Morin E."/>
            <person name="Chen J."/>
            <person name="Kohler A."/>
            <person name="Krizsan K."/>
            <person name="Balestrini R."/>
            <person name="Da Silva C."/>
            <person name="Montanini B."/>
            <person name="Hainaut M."/>
            <person name="Levati E."/>
            <person name="Barry K.W."/>
            <person name="Belfiori B."/>
            <person name="Cichocki N."/>
            <person name="Clum A."/>
            <person name="Dockter R.B."/>
            <person name="Fauchery L."/>
            <person name="Guy J."/>
            <person name="Iotti M."/>
            <person name="Le Tacon F."/>
            <person name="Lindquist E.A."/>
            <person name="Lipzen A."/>
            <person name="Malagnac F."/>
            <person name="Mello A."/>
            <person name="Molinier V."/>
            <person name="Miyauchi S."/>
            <person name="Poulain J."/>
            <person name="Riccioni C."/>
            <person name="Rubini A."/>
            <person name="Sitrit Y."/>
            <person name="Splivallo R."/>
            <person name="Traeger S."/>
            <person name="Wang M."/>
            <person name="Zifcakova L."/>
            <person name="Wipf D."/>
            <person name="Zambonelli A."/>
            <person name="Paolocci F."/>
            <person name="Nowrousian M."/>
            <person name="Ottonello S."/>
            <person name="Baldrian P."/>
            <person name="Spatafora J.W."/>
            <person name="Henrissat B."/>
            <person name="Nagy L.G."/>
            <person name="Aury J.M."/>
            <person name="Wincker P."/>
            <person name="Grigoriev I.V."/>
            <person name="Bonfante P."/>
            <person name="Martin F.M."/>
        </authorList>
    </citation>
    <scope>NUCLEOTIDE SEQUENCE [LARGE SCALE GENOMIC DNA]</scope>
    <source>
        <strain evidence="1 2">RN42</strain>
    </source>
</reference>
<proteinExistence type="predicted"/>
<dbReference type="Proteomes" id="UP000275078">
    <property type="component" value="Unassembled WGS sequence"/>
</dbReference>
<evidence type="ECO:0000313" key="1">
    <source>
        <dbReference type="EMBL" id="RPA76601.1"/>
    </source>
</evidence>
<name>A0A3N4HXA3_ASCIM</name>